<reference evidence="1 2" key="1">
    <citation type="submission" date="2016-06" db="EMBL/GenBank/DDBJ databases">
        <title>Comparative genomics of the ectomycorrhizal sister species Rhizopogon vinicolor and Rhizopogon vesiculosus (Basidiomycota: Boletales) reveals a divergence of the mating type B locus.</title>
        <authorList>
            <consortium name="DOE Joint Genome Institute"/>
            <person name="Mujic A.B."/>
            <person name="Kuo A."/>
            <person name="Tritt A."/>
            <person name="Lipzen A."/>
            <person name="Chen C."/>
            <person name="Johnson J."/>
            <person name="Sharma A."/>
            <person name="Barry K."/>
            <person name="Grigoriev I.V."/>
            <person name="Spatafora J.W."/>
        </authorList>
    </citation>
    <scope>NUCLEOTIDE SEQUENCE [LARGE SCALE GENOMIC DNA]</scope>
    <source>
        <strain evidence="1 2">AM-OR11-026</strain>
    </source>
</reference>
<organism evidence="1 2">
    <name type="scientific">Rhizopogon vinicolor AM-OR11-026</name>
    <dbReference type="NCBI Taxonomy" id="1314800"/>
    <lineage>
        <taxon>Eukaryota</taxon>
        <taxon>Fungi</taxon>
        <taxon>Dikarya</taxon>
        <taxon>Basidiomycota</taxon>
        <taxon>Agaricomycotina</taxon>
        <taxon>Agaricomycetes</taxon>
        <taxon>Agaricomycetidae</taxon>
        <taxon>Boletales</taxon>
        <taxon>Suillineae</taxon>
        <taxon>Rhizopogonaceae</taxon>
        <taxon>Rhizopogon</taxon>
    </lineage>
</organism>
<accession>A0A1B7MKG8</accession>
<evidence type="ECO:0000313" key="1">
    <source>
        <dbReference type="EMBL" id="OAX33108.1"/>
    </source>
</evidence>
<dbReference type="InParanoid" id="A0A1B7MKG8"/>
<gene>
    <name evidence="1" type="ORF">K503DRAFT_553043</name>
</gene>
<keyword evidence="2" id="KW-1185">Reference proteome</keyword>
<sequence>MLSNTTPAFHIDRPEFIILFHLPTLFSCGAGKQRGPAYFSACSGETPTVYAVVGRGGLPRTSLFAT</sequence>
<proteinExistence type="predicted"/>
<dbReference type="Proteomes" id="UP000092154">
    <property type="component" value="Unassembled WGS sequence"/>
</dbReference>
<dbReference type="EMBL" id="KV448837">
    <property type="protein sequence ID" value="OAX33108.1"/>
    <property type="molecule type" value="Genomic_DNA"/>
</dbReference>
<name>A0A1B7MKG8_9AGAM</name>
<evidence type="ECO:0000313" key="2">
    <source>
        <dbReference type="Proteomes" id="UP000092154"/>
    </source>
</evidence>
<protein>
    <submittedName>
        <fullName evidence="1">Uncharacterized protein</fullName>
    </submittedName>
</protein>
<dbReference type="AlphaFoldDB" id="A0A1B7MKG8"/>